<dbReference type="InterPro" id="IPR001509">
    <property type="entry name" value="Epimerase_deHydtase"/>
</dbReference>
<proteinExistence type="inferred from homology"/>
<evidence type="ECO:0000256" key="10">
    <source>
        <dbReference type="RuleBase" id="RU366046"/>
    </source>
</evidence>
<dbReference type="InterPro" id="IPR036291">
    <property type="entry name" value="NAD(P)-bd_dom_sf"/>
</dbReference>
<comment type="similarity">
    <text evidence="4 10">Belongs to the NAD(P)-dependent epimerase/dehydratase family.</text>
</comment>
<protein>
    <recommendedName>
        <fullName evidence="6 10">UDP-glucose 4-epimerase</fullName>
        <ecNumber evidence="5 10">5.1.3.2</ecNumber>
    </recommendedName>
</protein>
<dbReference type="NCBIfam" id="NF007956">
    <property type="entry name" value="PRK10675.1"/>
    <property type="match status" value="1"/>
</dbReference>
<organism evidence="12 13">
    <name type="scientific">Streptomyces argenteolus</name>
    <dbReference type="NCBI Taxonomy" id="67274"/>
    <lineage>
        <taxon>Bacteria</taxon>
        <taxon>Bacillati</taxon>
        <taxon>Actinomycetota</taxon>
        <taxon>Actinomycetes</taxon>
        <taxon>Kitasatosporales</taxon>
        <taxon>Streptomycetaceae</taxon>
        <taxon>Streptomyces</taxon>
    </lineage>
</organism>
<keyword evidence="7 10" id="KW-0520">NAD</keyword>
<evidence type="ECO:0000256" key="4">
    <source>
        <dbReference type="ARBA" id="ARBA00007637"/>
    </source>
</evidence>
<keyword evidence="13" id="KW-1185">Reference proteome</keyword>
<dbReference type="PANTHER" id="PTHR43725">
    <property type="entry name" value="UDP-GLUCOSE 4-EPIMERASE"/>
    <property type="match status" value="1"/>
</dbReference>
<accession>A0ABW6X409</accession>
<sequence>MPPPTTVLVTGGAGFIGSHTCVELLEHGYKLIVIDNYSNSSAEVFERIERITDRFVGAVYELDIRDPRALSAVFDRHPIDAVVHFAAHKAVGESTRMPIEYYDTNVAGTTSLLRAMHEHGVHQLVFSSSCSVYGDAGRGPLDESTPARPTNPYAASKLICEQILSDVCARRPEFAVLCLRYFNPVGAHPSGLLGEDPSGPPDNLLPAVAQVAIGRLPRLRIFGDDYATPDGTAIRDYLHVLDTAEAHRIALDRLGDRSGMRVFNLGTGKGHSVFEVVSAFRTACGSPIPFRIVPRRAGDVTELVADAGAVARAWGWRPRRDLADMCRDSWRFQQHNPFGYATTGGGPTSSEE</sequence>
<evidence type="ECO:0000256" key="6">
    <source>
        <dbReference type="ARBA" id="ARBA00018569"/>
    </source>
</evidence>
<evidence type="ECO:0000259" key="11">
    <source>
        <dbReference type="Pfam" id="PF01370"/>
    </source>
</evidence>
<evidence type="ECO:0000256" key="8">
    <source>
        <dbReference type="ARBA" id="ARBA00023144"/>
    </source>
</evidence>
<dbReference type="CDD" id="cd05247">
    <property type="entry name" value="UDP_G4E_1_SDR_e"/>
    <property type="match status" value="1"/>
</dbReference>
<dbReference type="PANTHER" id="PTHR43725:SF47">
    <property type="entry name" value="UDP-GLUCOSE 4-EPIMERASE"/>
    <property type="match status" value="1"/>
</dbReference>
<gene>
    <name evidence="12" type="primary">galE</name>
    <name evidence="12" type="ORF">ACFY8O_12920</name>
</gene>
<feature type="domain" description="NAD-dependent epimerase/dehydratase" evidence="11">
    <location>
        <begin position="7"/>
        <end position="266"/>
    </location>
</feature>
<keyword evidence="10" id="KW-0119">Carbohydrate metabolism</keyword>
<dbReference type="Gene3D" id="3.40.50.720">
    <property type="entry name" value="NAD(P)-binding Rossmann-like Domain"/>
    <property type="match status" value="1"/>
</dbReference>
<dbReference type="RefSeq" id="WP_387901287.1">
    <property type="nucleotide sequence ID" value="NZ_JBIBEG010000003.1"/>
</dbReference>
<evidence type="ECO:0000256" key="9">
    <source>
        <dbReference type="ARBA" id="ARBA00023235"/>
    </source>
</evidence>
<dbReference type="Gene3D" id="3.90.25.10">
    <property type="entry name" value="UDP-galactose 4-epimerase, domain 1"/>
    <property type="match status" value="1"/>
</dbReference>
<name>A0ABW6X409_9ACTN</name>
<comment type="subunit">
    <text evidence="10">Homodimer.</text>
</comment>
<evidence type="ECO:0000313" key="12">
    <source>
        <dbReference type="EMBL" id="MFF5896818.1"/>
    </source>
</evidence>
<dbReference type="EMBL" id="JBIBEG010000003">
    <property type="protein sequence ID" value="MFF5896818.1"/>
    <property type="molecule type" value="Genomic_DNA"/>
</dbReference>
<evidence type="ECO:0000256" key="3">
    <source>
        <dbReference type="ARBA" id="ARBA00004947"/>
    </source>
</evidence>
<dbReference type="Proteomes" id="UP001602322">
    <property type="component" value="Unassembled WGS sequence"/>
</dbReference>
<dbReference type="SUPFAM" id="SSF51735">
    <property type="entry name" value="NAD(P)-binding Rossmann-fold domains"/>
    <property type="match status" value="1"/>
</dbReference>
<comment type="catalytic activity">
    <reaction evidence="1 10">
        <text>UDP-alpha-D-glucose = UDP-alpha-D-galactose</text>
        <dbReference type="Rhea" id="RHEA:22168"/>
        <dbReference type="ChEBI" id="CHEBI:58885"/>
        <dbReference type="ChEBI" id="CHEBI:66914"/>
        <dbReference type="EC" id="5.1.3.2"/>
    </reaction>
</comment>
<evidence type="ECO:0000256" key="7">
    <source>
        <dbReference type="ARBA" id="ARBA00023027"/>
    </source>
</evidence>
<evidence type="ECO:0000256" key="5">
    <source>
        <dbReference type="ARBA" id="ARBA00013189"/>
    </source>
</evidence>
<keyword evidence="9 10" id="KW-0413">Isomerase</keyword>
<evidence type="ECO:0000256" key="2">
    <source>
        <dbReference type="ARBA" id="ARBA00001911"/>
    </source>
</evidence>
<comment type="caution">
    <text evidence="12">The sequence shown here is derived from an EMBL/GenBank/DDBJ whole genome shotgun (WGS) entry which is preliminary data.</text>
</comment>
<comment type="pathway">
    <text evidence="3 10">Carbohydrate metabolism; galactose metabolism.</text>
</comment>
<dbReference type="EC" id="5.1.3.2" evidence="5 10"/>
<reference evidence="12 13" key="1">
    <citation type="submission" date="2024-10" db="EMBL/GenBank/DDBJ databases">
        <title>The Natural Products Discovery Center: Release of the First 8490 Sequenced Strains for Exploring Actinobacteria Biosynthetic Diversity.</title>
        <authorList>
            <person name="Kalkreuter E."/>
            <person name="Kautsar S.A."/>
            <person name="Yang D."/>
            <person name="Bader C.D."/>
            <person name="Teijaro C.N."/>
            <person name="Fluegel L."/>
            <person name="Davis C.M."/>
            <person name="Simpson J.R."/>
            <person name="Lauterbach L."/>
            <person name="Steele A.D."/>
            <person name="Gui C."/>
            <person name="Meng S."/>
            <person name="Li G."/>
            <person name="Viehrig K."/>
            <person name="Ye F."/>
            <person name="Su P."/>
            <person name="Kiefer A.F."/>
            <person name="Nichols A."/>
            <person name="Cepeda A.J."/>
            <person name="Yan W."/>
            <person name="Fan B."/>
            <person name="Jiang Y."/>
            <person name="Adhikari A."/>
            <person name="Zheng C.-J."/>
            <person name="Schuster L."/>
            <person name="Cowan T.M."/>
            <person name="Smanski M.J."/>
            <person name="Chevrette M.G."/>
            <person name="De Carvalho L.P.S."/>
            <person name="Shen B."/>
        </authorList>
    </citation>
    <scope>NUCLEOTIDE SEQUENCE [LARGE SCALE GENOMIC DNA]</scope>
    <source>
        <strain evidence="12 13">NPDC012540</strain>
    </source>
</reference>
<evidence type="ECO:0000313" key="13">
    <source>
        <dbReference type="Proteomes" id="UP001602322"/>
    </source>
</evidence>
<evidence type="ECO:0000256" key="1">
    <source>
        <dbReference type="ARBA" id="ARBA00000083"/>
    </source>
</evidence>
<dbReference type="InterPro" id="IPR005886">
    <property type="entry name" value="UDP_G4E"/>
</dbReference>
<comment type="cofactor">
    <cofactor evidence="2 10">
        <name>NAD(+)</name>
        <dbReference type="ChEBI" id="CHEBI:57540"/>
    </cofactor>
</comment>
<dbReference type="GO" id="GO:0003978">
    <property type="term" value="F:UDP-glucose 4-epimerase activity"/>
    <property type="evidence" value="ECO:0007669"/>
    <property type="project" value="UniProtKB-EC"/>
</dbReference>
<dbReference type="Pfam" id="PF01370">
    <property type="entry name" value="Epimerase"/>
    <property type="match status" value="1"/>
</dbReference>
<dbReference type="NCBIfam" id="TIGR01179">
    <property type="entry name" value="galE"/>
    <property type="match status" value="1"/>
</dbReference>
<keyword evidence="8" id="KW-0299">Galactose metabolism</keyword>